<name>A0A0G0BDR1_9BACT</name>
<evidence type="ECO:0000313" key="2">
    <source>
        <dbReference type="EMBL" id="KKP61721.1"/>
    </source>
</evidence>
<dbReference type="EMBL" id="LBPR01000008">
    <property type="protein sequence ID" value="KKP61721.1"/>
    <property type="molecule type" value="Genomic_DNA"/>
</dbReference>
<dbReference type="AlphaFoldDB" id="A0A0G0BDR1"/>
<evidence type="ECO:0000313" key="3">
    <source>
        <dbReference type="Proteomes" id="UP000034004"/>
    </source>
</evidence>
<keyword evidence="1" id="KW-0812">Transmembrane</keyword>
<reference evidence="2 3" key="1">
    <citation type="journal article" date="2015" name="Nature">
        <title>rRNA introns, odd ribosomes, and small enigmatic genomes across a large radiation of phyla.</title>
        <authorList>
            <person name="Brown C.T."/>
            <person name="Hug L.A."/>
            <person name="Thomas B.C."/>
            <person name="Sharon I."/>
            <person name="Castelle C.J."/>
            <person name="Singh A."/>
            <person name="Wilkins M.J."/>
            <person name="Williams K.H."/>
            <person name="Banfield J.F."/>
        </authorList>
    </citation>
    <scope>NUCLEOTIDE SEQUENCE [LARGE SCALE GENOMIC DNA]</scope>
</reference>
<protein>
    <submittedName>
        <fullName evidence="2">Uncharacterized protein</fullName>
    </submittedName>
</protein>
<keyword evidence="1" id="KW-1133">Transmembrane helix</keyword>
<proteinExistence type="predicted"/>
<gene>
    <name evidence="2" type="ORF">UR56_C0008G0025</name>
</gene>
<sequence length="177" mass="20189">MNNNTNSLDNFFSFVSKAVLIIPIFILVISLFFKFSSPKNSITDNLLIPTIVPTIKAEFKFNLKGPIVCDSLFIKDKKILLKNKLTNYLLNGDCLFTWETGKLNGVKKCGLSNYVGLVETYLGFMSIDDLINNDLIKEKIKNKDIDLVKIIKSCKRTNIKDQNIFQIPQNILFTNEQ</sequence>
<organism evidence="2 3">
    <name type="scientific">Candidatus Roizmanbacteria bacterium GW2011_GWC2_34_23</name>
    <dbReference type="NCBI Taxonomy" id="1618484"/>
    <lineage>
        <taxon>Bacteria</taxon>
        <taxon>Candidatus Roizmaniibacteriota</taxon>
    </lineage>
</organism>
<comment type="caution">
    <text evidence="2">The sequence shown here is derived from an EMBL/GenBank/DDBJ whole genome shotgun (WGS) entry which is preliminary data.</text>
</comment>
<dbReference type="STRING" id="1618484.UR56_C0008G0025"/>
<keyword evidence="1" id="KW-0472">Membrane</keyword>
<accession>A0A0G0BDR1</accession>
<feature type="transmembrane region" description="Helical" evidence="1">
    <location>
        <begin position="12"/>
        <end position="33"/>
    </location>
</feature>
<evidence type="ECO:0000256" key="1">
    <source>
        <dbReference type="SAM" id="Phobius"/>
    </source>
</evidence>
<dbReference type="Proteomes" id="UP000034004">
    <property type="component" value="Unassembled WGS sequence"/>
</dbReference>